<evidence type="ECO:0000313" key="2">
    <source>
        <dbReference type="Proteomes" id="UP001165960"/>
    </source>
</evidence>
<name>A0ACC2SJ12_9FUNG</name>
<protein>
    <submittedName>
        <fullName evidence="1">Uncharacterized protein</fullName>
    </submittedName>
</protein>
<sequence length="124" mass="13395">MVLYTTALESFNKGQPFIKKHLPRVGPEVLGKGDCLESRLRKPSAPVGWDGSPPHWVSVGLASVVLGEGTDRSWACTLATEKYLWLDSIPLFFEGVGCSFLSSETNVPSLGKYKKEMVHGGASG</sequence>
<evidence type="ECO:0000313" key="1">
    <source>
        <dbReference type="EMBL" id="KAJ9062147.1"/>
    </source>
</evidence>
<organism evidence="1 2">
    <name type="scientific">Entomophthora muscae</name>
    <dbReference type="NCBI Taxonomy" id="34485"/>
    <lineage>
        <taxon>Eukaryota</taxon>
        <taxon>Fungi</taxon>
        <taxon>Fungi incertae sedis</taxon>
        <taxon>Zoopagomycota</taxon>
        <taxon>Entomophthoromycotina</taxon>
        <taxon>Entomophthoromycetes</taxon>
        <taxon>Entomophthorales</taxon>
        <taxon>Entomophthoraceae</taxon>
        <taxon>Entomophthora</taxon>
    </lineage>
</organism>
<keyword evidence="2" id="KW-1185">Reference proteome</keyword>
<dbReference type="EMBL" id="QTSX02005021">
    <property type="protein sequence ID" value="KAJ9062147.1"/>
    <property type="molecule type" value="Genomic_DNA"/>
</dbReference>
<comment type="caution">
    <text evidence="1">The sequence shown here is derived from an EMBL/GenBank/DDBJ whole genome shotgun (WGS) entry which is preliminary data.</text>
</comment>
<accession>A0ACC2SJ12</accession>
<proteinExistence type="predicted"/>
<gene>
    <name evidence="1" type="ORF">DSO57_1013619</name>
</gene>
<dbReference type="Proteomes" id="UP001165960">
    <property type="component" value="Unassembled WGS sequence"/>
</dbReference>
<reference evidence="1" key="1">
    <citation type="submission" date="2022-04" db="EMBL/GenBank/DDBJ databases">
        <title>Genome of the entomopathogenic fungus Entomophthora muscae.</title>
        <authorList>
            <person name="Elya C."/>
            <person name="Lovett B.R."/>
            <person name="Lee E."/>
            <person name="Macias A.M."/>
            <person name="Hajek A.E."/>
            <person name="De Bivort B.L."/>
            <person name="Kasson M.T."/>
            <person name="De Fine Licht H.H."/>
            <person name="Stajich J.E."/>
        </authorList>
    </citation>
    <scope>NUCLEOTIDE SEQUENCE</scope>
    <source>
        <strain evidence="1">Berkeley</strain>
    </source>
</reference>